<keyword evidence="7" id="KW-0170">Cobalt</keyword>
<comment type="cofactor">
    <cofactor evidence="7">
        <name>Zn(2+)</name>
        <dbReference type="ChEBI" id="CHEBI:29105"/>
    </cofactor>
    <cofactor evidence="7">
        <name>Mg(2+)</name>
        <dbReference type="ChEBI" id="CHEBI:18420"/>
    </cofactor>
    <cofactor evidence="7">
        <name>Co(2+)</name>
        <dbReference type="ChEBI" id="CHEBI:48828"/>
    </cofactor>
    <text evidence="7">Binds 1 divalent metal cation per subunit. Can use ions such as Zn(2+), Mg(2+) or Co(2+).</text>
</comment>
<keyword evidence="2 7" id="KW-0479">Metal-binding</keyword>
<evidence type="ECO:0000256" key="6">
    <source>
        <dbReference type="ARBA" id="ARBA00023096"/>
    </source>
</evidence>
<feature type="binding site" evidence="7">
    <location>
        <position position="178"/>
    </location>
    <ligand>
        <name>a divalent metal cation</name>
        <dbReference type="ChEBI" id="CHEBI:60240"/>
        <note>ligand shared between dimeric partners</note>
    </ligand>
</feature>
<feature type="binding site" evidence="7">
    <location>
        <position position="144"/>
    </location>
    <ligand>
        <name>substrate</name>
    </ligand>
</feature>
<feature type="binding site" evidence="7">
    <location>
        <position position="286"/>
    </location>
    <ligand>
        <name>substrate</name>
    </ligand>
</feature>
<dbReference type="InterPro" id="IPR037510">
    <property type="entry name" value="PdxA"/>
</dbReference>
<feature type="binding site" evidence="7">
    <location>
        <position position="143"/>
    </location>
    <ligand>
        <name>substrate</name>
    </ligand>
</feature>
<dbReference type="EC" id="1.1.1.262" evidence="7"/>
<comment type="miscellaneous">
    <text evidence="7">The active site is located at the dimer interface.</text>
</comment>
<gene>
    <name evidence="7 8" type="primary">pdxA</name>
    <name evidence="8" type="ORF">LA66_12250</name>
</gene>
<dbReference type="PANTHER" id="PTHR30004:SF6">
    <property type="entry name" value="D-THREONATE 4-PHOSPHATE DEHYDROGENASE"/>
    <property type="match status" value="1"/>
</dbReference>
<reference evidence="8 9" key="1">
    <citation type="submission" date="2014-09" db="EMBL/GenBank/DDBJ databases">
        <title>Isolation and characterization of Aurantimonas altamirensis ON-56566 from clinical sample following a dog bite.</title>
        <authorList>
            <person name="Eshaghi A."/>
            <person name="Li A."/>
            <person name="Shahinas D."/>
            <person name="Bahn P."/>
            <person name="Kus J.V."/>
            <person name="Patel S.N."/>
        </authorList>
    </citation>
    <scope>NUCLEOTIDE SEQUENCE [LARGE SCALE GENOMIC DNA]</scope>
    <source>
        <strain evidence="8 9">ON-56566</strain>
    </source>
</reference>
<evidence type="ECO:0000256" key="3">
    <source>
        <dbReference type="ARBA" id="ARBA00022857"/>
    </source>
</evidence>
<dbReference type="RefSeq" id="WP_039193457.1">
    <property type="nucleotide sequence ID" value="NZ_JRFJ01000003.1"/>
</dbReference>
<comment type="function">
    <text evidence="7">Catalyzes the NAD(P)-dependent oxidation of 4-(phosphooxy)-L-threonine (HTP) into 2-amino-3-oxo-4-(phosphooxy)butyric acid which spontaneously decarboxylates to form 3-amino-2-oxopropyl phosphate (AHAP).</text>
</comment>
<evidence type="ECO:0000256" key="1">
    <source>
        <dbReference type="ARBA" id="ARBA00022490"/>
    </source>
</evidence>
<evidence type="ECO:0000313" key="8">
    <source>
        <dbReference type="EMBL" id="KHJ54230.1"/>
    </source>
</evidence>
<keyword evidence="4 7" id="KW-0560">Oxidoreductase</keyword>
<accession>A0A0B1Q5Y3</accession>
<feature type="binding site" evidence="7">
    <location>
        <position position="278"/>
    </location>
    <ligand>
        <name>a divalent metal cation</name>
        <dbReference type="ChEBI" id="CHEBI:60240"/>
        <note>ligand shared between dimeric partners</note>
    </ligand>
</feature>
<sequence>MTSPSVAALPLAVSVGEPSGIGPDLVLTCHRDRALFKLAPFFTVADVDMLESRAARLGIDVSIAAIERPEDAVDVFPSALPVLRLDNRHKDEPGTTDPANAAGTIESIERATRYALEGRAAALVTAPIEKKALYDAGFDHPGHTEFLAALCQRHSGHSVQPVMLLTGPELSSVPVTIHIPLSDVPKALTTELVVSTGRIVARHLKRDFGLAQPRLAVAGLNPHAGEQGTMGREDIEIVAPAVERLRKDGITVHGPLPADTMFHAEARRTYDVALCMYHDQALIPVKTLGFDESVNVTLGLPIIRTSPDHGTAAALAGTGQARTASFIAALTLASRMAAIRAGGDGA</sequence>
<keyword evidence="3 7" id="KW-0521">NADP</keyword>
<dbReference type="OrthoDB" id="9801783at2"/>
<dbReference type="AlphaFoldDB" id="A0A0B1Q5Y3"/>
<evidence type="ECO:0000256" key="2">
    <source>
        <dbReference type="ARBA" id="ARBA00022723"/>
    </source>
</evidence>
<dbReference type="GO" id="GO:0008615">
    <property type="term" value="P:pyridoxine biosynthetic process"/>
    <property type="evidence" value="ECO:0007669"/>
    <property type="project" value="UniProtKB-UniRule"/>
</dbReference>
<protein>
    <recommendedName>
        <fullName evidence="7">4-hydroxythreonine-4-phosphate dehydrogenase</fullName>
        <ecNumber evidence="7">1.1.1.262</ecNumber>
    </recommendedName>
    <alternativeName>
        <fullName evidence="7">4-(phosphohydroxy)-L-threonine dehydrogenase</fullName>
    </alternativeName>
</protein>
<dbReference type="GO" id="GO:0000287">
    <property type="term" value="F:magnesium ion binding"/>
    <property type="evidence" value="ECO:0007669"/>
    <property type="project" value="UniProtKB-UniRule"/>
</dbReference>
<comment type="similarity">
    <text evidence="7">Belongs to the PdxA family.</text>
</comment>
<dbReference type="GO" id="GO:0005737">
    <property type="term" value="C:cytoplasm"/>
    <property type="evidence" value="ECO:0007669"/>
    <property type="project" value="UniProtKB-SubCell"/>
</dbReference>
<feature type="binding site" evidence="7">
    <location>
        <position position="304"/>
    </location>
    <ligand>
        <name>substrate</name>
    </ligand>
</feature>
<evidence type="ECO:0000313" key="9">
    <source>
        <dbReference type="Proteomes" id="UP000030826"/>
    </source>
</evidence>
<proteinExistence type="inferred from homology"/>
<dbReference type="STRING" id="370622.LA66_12250"/>
<comment type="pathway">
    <text evidence="7">Cofactor biosynthesis; pyridoxine 5'-phosphate biosynthesis; pyridoxine 5'-phosphate from D-erythrose 4-phosphate: step 4/5.</text>
</comment>
<dbReference type="EMBL" id="JRFJ01000003">
    <property type="protein sequence ID" value="KHJ54230.1"/>
    <property type="molecule type" value="Genomic_DNA"/>
</dbReference>
<dbReference type="GO" id="GO:0051287">
    <property type="term" value="F:NAD binding"/>
    <property type="evidence" value="ECO:0007669"/>
    <property type="project" value="InterPro"/>
</dbReference>
<dbReference type="GO" id="GO:0050897">
    <property type="term" value="F:cobalt ion binding"/>
    <property type="evidence" value="ECO:0007669"/>
    <property type="project" value="UniProtKB-UniRule"/>
</dbReference>
<dbReference type="PANTHER" id="PTHR30004">
    <property type="entry name" value="4-HYDROXYTHREONINE-4-PHOSPHATE DEHYDROGENASE"/>
    <property type="match status" value="1"/>
</dbReference>
<feature type="binding site" evidence="7">
    <location>
        <position position="295"/>
    </location>
    <ligand>
        <name>substrate</name>
    </ligand>
</feature>
<keyword evidence="5 7" id="KW-0520">NAD</keyword>
<comment type="caution">
    <text evidence="8">The sequence shown here is derived from an EMBL/GenBank/DDBJ whole genome shotgun (WGS) entry which is preliminary data.</text>
</comment>
<evidence type="ECO:0000256" key="4">
    <source>
        <dbReference type="ARBA" id="ARBA00023002"/>
    </source>
</evidence>
<dbReference type="GO" id="GO:0008270">
    <property type="term" value="F:zinc ion binding"/>
    <property type="evidence" value="ECO:0007669"/>
    <property type="project" value="UniProtKB-UniRule"/>
</dbReference>
<keyword evidence="7" id="KW-0460">Magnesium</keyword>
<dbReference type="UniPathway" id="UPA00244">
    <property type="reaction ID" value="UER00312"/>
</dbReference>
<dbReference type="GO" id="GO:0050570">
    <property type="term" value="F:4-hydroxythreonine-4-phosphate dehydrogenase activity"/>
    <property type="evidence" value="ECO:0007669"/>
    <property type="project" value="UniProtKB-UniRule"/>
</dbReference>
<dbReference type="Proteomes" id="UP000030826">
    <property type="component" value="Unassembled WGS sequence"/>
</dbReference>
<evidence type="ECO:0000256" key="5">
    <source>
        <dbReference type="ARBA" id="ARBA00023027"/>
    </source>
</evidence>
<dbReference type="InterPro" id="IPR005255">
    <property type="entry name" value="PdxA_fam"/>
</dbReference>
<keyword evidence="7" id="KW-0862">Zinc</keyword>
<name>A0A0B1Q5Y3_9HYPH</name>
<comment type="catalytic activity">
    <reaction evidence="7">
        <text>4-(phosphooxy)-L-threonine + NAD(+) = 3-amino-2-oxopropyl phosphate + CO2 + NADH</text>
        <dbReference type="Rhea" id="RHEA:32275"/>
        <dbReference type="ChEBI" id="CHEBI:16526"/>
        <dbReference type="ChEBI" id="CHEBI:57279"/>
        <dbReference type="ChEBI" id="CHEBI:57540"/>
        <dbReference type="ChEBI" id="CHEBI:57945"/>
        <dbReference type="ChEBI" id="CHEBI:58452"/>
        <dbReference type="EC" id="1.1.1.262"/>
    </reaction>
</comment>
<dbReference type="GO" id="GO:0042823">
    <property type="term" value="P:pyridoxal phosphate biosynthetic process"/>
    <property type="evidence" value="ECO:0007669"/>
    <property type="project" value="UniProtKB-UniRule"/>
</dbReference>
<dbReference type="HAMAP" id="MF_00536">
    <property type="entry name" value="PdxA"/>
    <property type="match status" value="1"/>
</dbReference>
<organism evidence="8 9">
    <name type="scientific">Aureimonas altamirensis</name>
    <dbReference type="NCBI Taxonomy" id="370622"/>
    <lineage>
        <taxon>Bacteria</taxon>
        <taxon>Pseudomonadati</taxon>
        <taxon>Pseudomonadota</taxon>
        <taxon>Alphaproteobacteria</taxon>
        <taxon>Hyphomicrobiales</taxon>
        <taxon>Aurantimonadaceae</taxon>
        <taxon>Aureimonas</taxon>
    </lineage>
</organism>
<keyword evidence="1 7" id="KW-0963">Cytoplasm</keyword>
<dbReference type="SUPFAM" id="SSF53659">
    <property type="entry name" value="Isocitrate/Isopropylmalate dehydrogenase-like"/>
    <property type="match status" value="1"/>
</dbReference>
<feature type="binding site" evidence="7">
    <location>
        <position position="223"/>
    </location>
    <ligand>
        <name>a divalent metal cation</name>
        <dbReference type="ChEBI" id="CHEBI:60240"/>
        <note>ligand shared between dimeric partners</note>
    </ligand>
</feature>
<comment type="subunit">
    <text evidence="7">Homodimer.</text>
</comment>
<dbReference type="Pfam" id="PF04166">
    <property type="entry name" value="PdxA"/>
    <property type="match status" value="1"/>
</dbReference>
<dbReference type="NCBIfam" id="NF003699">
    <property type="entry name" value="PRK05312.1"/>
    <property type="match status" value="1"/>
</dbReference>
<dbReference type="NCBIfam" id="TIGR00557">
    <property type="entry name" value="pdxA"/>
    <property type="match status" value="1"/>
</dbReference>
<keyword evidence="6 7" id="KW-0664">Pyridoxine biosynthesis</keyword>
<comment type="subcellular location">
    <subcellularLocation>
        <location evidence="7">Cytoplasm</location>
    </subcellularLocation>
</comment>
<evidence type="ECO:0000256" key="7">
    <source>
        <dbReference type="HAMAP-Rule" id="MF_00536"/>
    </source>
</evidence>
<dbReference type="Gene3D" id="3.40.718.10">
    <property type="entry name" value="Isopropylmalate Dehydrogenase"/>
    <property type="match status" value="1"/>
</dbReference>